<proteinExistence type="predicted"/>
<feature type="compositionally biased region" description="Pro residues" evidence="1">
    <location>
        <begin position="33"/>
        <end position="44"/>
    </location>
</feature>
<reference evidence="3 4" key="1">
    <citation type="submission" date="2017-06" db="EMBL/GenBank/DDBJ databases">
        <title>Complete genome sequence of Nitrospirillum amazonense strain CBAmC, an endophytic nitrogen-fixing and plant growth-promoting bacterium, isolated from sugarcane.</title>
        <authorList>
            <person name="Schwab S."/>
            <person name="dos Santos Teixeira K.R."/>
            <person name="Simoes Araujo J.L."/>
            <person name="Soares Vidal M."/>
            <person name="Borges de Freitas H.R."/>
            <person name="Rivello Crivelaro A.L."/>
            <person name="Bueno de Camargo Nunes A."/>
            <person name="dos Santos C.M."/>
            <person name="Palmeira da Silva Rosa D."/>
            <person name="da Silva Padilha D."/>
            <person name="da Silva E."/>
            <person name="Araujo Terra L."/>
            <person name="Soares Mendes V."/>
            <person name="Farinelli L."/>
            <person name="Magalhaes Cruz L."/>
            <person name="Baldani J.I."/>
        </authorList>
    </citation>
    <scope>NUCLEOTIDE SEQUENCE [LARGE SCALE GENOMIC DNA]</scope>
    <source>
        <strain evidence="3 4">CBAmC</strain>
    </source>
</reference>
<feature type="signal peptide" evidence="2">
    <location>
        <begin position="1"/>
        <end position="22"/>
    </location>
</feature>
<gene>
    <name evidence="3" type="ORF">Y958_30815</name>
</gene>
<dbReference type="Proteomes" id="UP000197153">
    <property type="component" value="Chromosome 4"/>
</dbReference>
<name>A0A248K331_9PROT</name>
<dbReference type="EMBL" id="CP022113">
    <property type="protein sequence ID" value="ASG25332.1"/>
    <property type="molecule type" value="Genomic_DNA"/>
</dbReference>
<dbReference type="InterPro" id="IPR006626">
    <property type="entry name" value="PbH1"/>
</dbReference>
<protein>
    <submittedName>
        <fullName evidence="3">Pectate lyase</fullName>
    </submittedName>
</protein>
<evidence type="ECO:0000313" key="3">
    <source>
        <dbReference type="EMBL" id="ASG25332.1"/>
    </source>
</evidence>
<dbReference type="PANTHER" id="PTHR36453">
    <property type="entry name" value="SECRETED PROTEIN-RELATED"/>
    <property type="match status" value="1"/>
</dbReference>
<dbReference type="GO" id="GO:0016829">
    <property type="term" value="F:lyase activity"/>
    <property type="evidence" value="ECO:0007669"/>
    <property type="project" value="UniProtKB-KW"/>
</dbReference>
<keyword evidence="3" id="KW-0456">Lyase</keyword>
<dbReference type="SMART" id="SM00710">
    <property type="entry name" value="PbH1"/>
    <property type="match status" value="4"/>
</dbReference>
<evidence type="ECO:0000313" key="4">
    <source>
        <dbReference type="Proteomes" id="UP000197153"/>
    </source>
</evidence>
<dbReference type="InterPro" id="IPR012334">
    <property type="entry name" value="Pectin_lyas_fold"/>
</dbReference>
<organism evidence="3 4">
    <name type="scientific">Nitrospirillum viridazoti CBAmc</name>
    <dbReference type="NCBI Taxonomy" id="1441467"/>
    <lineage>
        <taxon>Bacteria</taxon>
        <taxon>Pseudomonadati</taxon>
        <taxon>Pseudomonadota</taxon>
        <taxon>Alphaproteobacteria</taxon>
        <taxon>Rhodospirillales</taxon>
        <taxon>Azospirillaceae</taxon>
        <taxon>Nitrospirillum</taxon>
        <taxon>Nitrospirillum viridazoti</taxon>
    </lineage>
</organism>
<dbReference type="KEGG" id="nao:Y958_30815"/>
<evidence type="ECO:0000256" key="2">
    <source>
        <dbReference type="SAM" id="SignalP"/>
    </source>
</evidence>
<dbReference type="AlphaFoldDB" id="A0A248K331"/>
<dbReference type="PANTHER" id="PTHR36453:SF1">
    <property type="entry name" value="RIGHT HANDED BETA HELIX DOMAIN-CONTAINING PROTEIN"/>
    <property type="match status" value="1"/>
</dbReference>
<feature type="region of interest" description="Disordered" evidence="1">
    <location>
        <begin position="21"/>
        <end position="46"/>
    </location>
</feature>
<dbReference type="RefSeq" id="WP_088875699.1">
    <property type="nucleotide sequence ID" value="NZ_CP022113.1"/>
</dbReference>
<keyword evidence="2" id="KW-0732">Signal</keyword>
<accession>A0A248K331</accession>
<dbReference type="Gene3D" id="2.160.20.10">
    <property type="entry name" value="Single-stranded right-handed beta-helix, Pectin lyase-like"/>
    <property type="match status" value="2"/>
</dbReference>
<feature type="chain" id="PRO_5011992675" evidence="2">
    <location>
        <begin position="23"/>
        <end position="710"/>
    </location>
</feature>
<evidence type="ECO:0000256" key="1">
    <source>
        <dbReference type="SAM" id="MobiDB-lite"/>
    </source>
</evidence>
<dbReference type="SUPFAM" id="SSF51126">
    <property type="entry name" value="Pectin lyase-like"/>
    <property type="match status" value="1"/>
</dbReference>
<dbReference type="InterPro" id="IPR011050">
    <property type="entry name" value="Pectin_lyase_fold/virulence"/>
</dbReference>
<sequence length="710" mass="77702">MGSYAARLGLLALLLTSAPGWSQTPSTADRPTPELPVPGLPPGHQPERLYGEKLLATIKIPQRPPSPPVVLWVSPTGSDTGDGSPAHPFATPARAQAAVRDLNRDRDVVVRLADGVYRLAEPLRFSAADGGQAGHLVRWEAADGAKPVISGGDRVTGWRLSDPAKGIWAADIPRGVDPRQIWVNDRLARRATLEVGRQAFRFHDWGMEIVDPAWRGLADVPDQKRIEVEGTGWFTDRHAMVERIEGDRIVMQQPGWRNNIIGYDTIARPVSEASARLFLVNALAFLREPGQWYADPAAGRLYYKPRAGEDLGTASVVLPRLSMLISIAGTYDTPVKDLQFKGVSFQHTSWLEPSGPQGYASQQSGAFLAGQLPDYPQEPIQDCSWGCWAFEAARNHWRQQPAAIQVAAATRILFEGGEFAHLGQVALGIGNNADANDSGIGLGAIAVEVSRNLFTDLSGSAIMVGGVTPDAHHPPRPEMGVRDILIRNNRIRTVSQDYREQAAILVTYATAPVILHNDVSDTPYDGIDVGWGWGVNDPGGSSAYRTRERGYYDQPGNLVYDTPTILRDAVIFGNRVHSVKQWYGDGGAIYHLSADPGGLIAENYIYDVPGGIGIYLDEGSRYLTVRNNVVDRVDVWLNVNTLDFNLPRRTAMDDLATGNWFRDGRARGTLTDYLNNRLVDNVEVKGDAWPVGARAVMERSGIQQDDAPRR</sequence>
<keyword evidence="4" id="KW-1185">Reference proteome</keyword>